<dbReference type="Gene3D" id="3.30.200.20">
    <property type="entry name" value="Phosphorylase Kinase, domain 1"/>
    <property type="match status" value="1"/>
</dbReference>
<dbReference type="GO" id="GO:0016301">
    <property type="term" value="F:kinase activity"/>
    <property type="evidence" value="ECO:0007669"/>
    <property type="project" value="UniProtKB-KW"/>
</dbReference>
<dbReference type="InterPro" id="IPR002575">
    <property type="entry name" value="Aminoglycoside_PTrfase"/>
</dbReference>
<dbReference type="PANTHER" id="PTHR21310:SF42">
    <property type="entry name" value="BIFUNCTIONAL AAC_APH"/>
    <property type="match status" value="1"/>
</dbReference>
<dbReference type="InterPro" id="IPR051678">
    <property type="entry name" value="AGP_Transferase"/>
</dbReference>
<dbReference type="PANTHER" id="PTHR21310">
    <property type="entry name" value="AMINOGLYCOSIDE PHOSPHOTRANSFERASE-RELATED-RELATED"/>
    <property type="match status" value="1"/>
</dbReference>
<evidence type="ECO:0000313" key="2">
    <source>
        <dbReference type="EMBL" id="MDQ0648090.1"/>
    </source>
</evidence>
<dbReference type="AlphaFoldDB" id="A0AAW8EX75"/>
<sequence>MADSPAAEHSASESDVRALLHAAAPDLVELPLRLVAEGWDNAIWRLGDDLAVRIPRRDVAAPLIRHEQRALPVLGPWLAELGVLSPVPVVNGQPTSSFPWAWSVTPWFSGERALGLPREDNGAWAADLARALGAIHRPAPDDAPSNPFRGNPLATRDGGMQERLAQFRDQPALHDAWAAGLAAPLSTERVWIHGDVHPGNVLVRDTRIAALIDFGDVTAGDPAYDLAAHWLLFDRAGRTAFRDATRDRYDGTTWTRARAWAAYLTLVFLTQSDDLPEYREIGTSTAAELALPAST</sequence>
<keyword evidence="2" id="KW-0808">Transferase</keyword>
<accession>A0AAW8EX75</accession>
<dbReference type="Pfam" id="PF01636">
    <property type="entry name" value="APH"/>
    <property type="match status" value="1"/>
</dbReference>
<keyword evidence="2" id="KW-0418">Kinase</keyword>
<protein>
    <submittedName>
        <fullName evidence="2">Aminoglycoside phosphotransferase (APT) family kinase protein</fullName>
    </submittedName>
</protein>
<evidence type="ECO:0000259" key="1">
    <source>
        <dbReference type="Pfam" id="PF01636"/>
    </source>
</evidence>
<dbReference type="RefSeq" id="WP_307296467.1">
    <property type="nucleotide sequence ID" value="NZ_JAUSXV010000001.1"/>
</dbReference>
<name>A0AAW8EX75_9MICO</name>
<evidence type="ECO:0000313" key="3">
    <source>
        <dbReference type="Proteomes" id="UP001244427"/>
    </source>
</evidence>
<feature type="domain" description="Aminoglycoside phosphotransferase" evidence="1">
    <location>
        <begin position="32"/>
        <end position="260"/>
    </location>
</feature>
<proteinExistence type="predicted"/>
<gene>
    <name evidence="2" type="ORF">QFZ53_002286</name>
</gene>
<dbReference type="InterPro" id="IPR011009">
    <property type="entry name" value="Kinase-like_dom_sf"/>
</dbReference>
<dbReference type="Gene3D" id="3.90.1200.10">
    <property type="match status" value="1"/>
</dbReference>
<dbReference type="SUPFAM" id="SSF56112">
    <property type="entry name" value="Protein kinase-like (PK-like)"/>
    <property type="match status" value="1"/>
</dbReference>
<dbReference type="EMBL" id="JAUSXV010000001">
    <property type="protein sequence ID" value="MDQ0648090.1"/>
    <property type="molecule type" value="Genomic_DNA"/>
</dbReference>
<comment type="caution">
    <text evidence="2">The sequence shown here is derived from an EMBL/GenBank/DDBJ whole genome shotgun (WGS) entry which is preliminary data.</text>
</comment>
<keyword evidence="3" id="KW-1185">Reference proteome</keyword>
<dbReference type="Proteomes" id="UP001244427">
    <property type="component" value="Unassembled WGS sequence"/>
</dbReference>
<dbReference type="CDD" id="cd05155">
    <property type="entry name" value="APH_ChoK_like_1"/>
    <property type="match status" value="1"/>
</dbReference>
<reference evidence="2 3" key="1">
    <citation type="submission" date="2023-07" db="EMBL/GenBank/DDBJ databases">
        <title>Comparative genomics of wheat-associated soil bacteria to identify genetic determinants of phenazine resistance.</title>
        <authorList>
            <person name="Mouncey N."/>
        </authorList>
    </citation>
    <scope>NUCLEOTIDE SEQUENCE [LARGE SCALE GENOMIC DNA]</scope>
    <source>
        <strain evidence="2 3">W4I9-1</strain>
    </source>
</reference>
<organism evidence="2 3">
    <name type="scientific">Microbacterium natoriense</name>
    <dbReference type="NCBI Taxonomy" id="284570"/>
    <lineage>
        <taxon>Bacteria</taxon>
        <taxon>Bacillati</taxon>
        <taxon>Actinomycetota</taxon>
        <taxon>Actinomycetes</taxon>
        <taxon>Micrococcales</taxon>
        <taxon>Microbacteriaceae</taxon>
        <taxon>Microbacterium</taxon>
    </lineage>
</organism>